<dbReference type="OrthoDB" id="4077205at2759"/>
<reference evidence="1 2" key="1">
    <citation type="journal article" date="2009" name="Nature">
        <title>Evolution of pathogenicity and sexual reproduction in eight Candida genomes.</title>
        <authorList>
            <person name="Butler G."/>
            <person name="Rasmussen M.D."/>
            <person name="Lin M.F."/>
            <person name="Santos M.A."/>
            <person name="Sakthikumar S."/>
            <person name="Munro C.A."/>
            <person name="Rheinbay E."/>
            <person name="Grabherr M."/>
            <person name="Forche A."/>
            <person name="Reedy J.L."/>
            <person name="Agrafioti I."/>
            <person name="Arnaud M.B."/>
            <person name="Bates S."/>
            <person name="Brown A.J."/>
            <person name="Brunke S."/>
            <person name="Costanzo M.C."/>
            <person name="Fitzpatrick D.A."/>
            <person name="de Groot P.W."/>
            <person name="Harris D."/>
            <person name="Hoyer L.L."/>
            <person name="Hube B."/>
            <person name="Klis F.M."/>
            <person name="Kodira C."/>
            <person name="Lennard N."/>
            <person name="Logue M.E."/>
            <person name="Martin R."/>
            <person name="Neiman A.M."/>
            <person name="Nikolaou E."/>
            <person name="Quail M.A."/>
            <person name="Quinn J."/>
            <person name="Santos M.C."/>
            <person name="Schmitzberger F.F."/>
            <person name="Sherlock G."/>
            <person name="Shah P."/>
            <person name="Silverstein K.A."/>
            <person name="Skrzypek M.S."/>
            <person name="Soll D."/>
            <person name="Staggs R."/>
            <person name="Stansfield I."/>
            <person name="Stumpf M.P."/>
            <person name="Sudbery P.E."/>
            <person name="Srikantha T."/>
            <person name="Zeng Q."/>
            <person name="Berman J."/>
            <person name="Berriman M."/>
            <person name="Heitman J."/>
            <person name="Gow N.A."/>
            <person name="Lorenz M.C."/>
            <person name="Birren B.W."/>
            <person name="Kellis M."/>
            <person name="Cuomo C.A."/>
        </authorList>
    </citation>
    <scope>NUCLEOTIDE SEQUENCE [LARGE SCALE GENOMIC DNA]</scope>
    <source>
        <strain evidence="2">ATCC MYA-3404 / T1</strain>
    </source>
</reference>
<dbReference type="AlphaFoldDB" id="C5M9F1"/>
<dbReference type="RefSeq" id="XP_002548726.1">
    <property type="nucleotide sequence ID" value="XM_002548680.1"/>
</dbReference>
<evidence type="ECO:0000313" key="2">
    <source>
        <dbReference type="Proteomes" id="UP000002037"/>
    </source>
</evidence>
<dbReference type="HOGENOM" id="CLU_1134165_0_0_1"/>
<sequence>MEELLDQNAGILHVLPNILSGLIKHEPVYDILLDSVENALIRSQLLEMEIDRNVTELSFDQDKAALLSMLLGNSFINALDLVFNSEISGPLWNISIVPVLKRDIAHLLAKLGLCWKNEQLVKGSLQFIHREEGSHTHVDLSNWYCECQEYQSKYIDEMQVINIRGDSFLEQLFQNMKSKPLSPLPICTHIIVILIVKYNSTYFNI</sequence>
<dbReference type="EMBL" id="GG692397">
    <property type="protein sequence ID" value="EER34205.1"/>
    <property type="molecule type" value="Genomic_DNA"/>
</dbReference>
<dbReference type="Proteomes" id="UP000002037">
    <property type="component" value="Unassembled WGS sequence"/>
</dbReference>
<keyword evidence="2" id="KW-1185">Reference proteome</keyword>
<protein>
    <submittedName>
        <fullName evidence="1">Uncharacterized protein</fullName>
    </submittedName>
</protein>
<name>C5M9F1_CANTT</name>
<dbReference type="VEuPathDB" id="FungiDB:CTRG_03023"/>
<gene>
    <name evidence="1" type="ORF">CTRG_03023</name>
</gene>
<evidence type="ECO:0000313" key="1">
    <source>
        <dbReference type="EMBL" id="EER34205.1"/>
    </source>
</evidence>
<dbReference type="KEGG" id="ctp:CTRG_03023"/>
<accession>C5M9F1</accession>
<dbReference type="eggNOG" id="ENOG502RQEF">
    <property type="taxonomic scope" value="Eukaryota"/>
</dbReference>
<dbReference type="STRING" id="294747.C5M9F1"/>
<dbReference type="GeneID" id="8298508"/>
<proteinExistence type="predicted"/>
<organism evidence="1 2">
    <name type="scientific">Candida tropicalis (strain ATCC MYA-3404 / T1)</name>
    <name type="common">Yeast</name>
    <dbReference type="NCBI Taxonomy" id="294747"/>
    <lineage>
        <taxon>Eukaryota</taxon>
        <taxon>Fungi</taxon>
        <taxon>Dikarya</taxon>
        <taxon>Ascomycota</taxon>
        <taxon>Saccharomycotina</taxon>
        <taxon>Pichiomycetes</taxon>
        <taxon>Debaryomycetaceae</taxon>
        <taxon>Candida/Lodderomyces clade</taxon>
        <taxon>Candida</taxon>
    </lineage>
</organism>